<evidence type="ECO:0000313" key="2">
    <source>
        <dbReference type="EMBL" id="GFU12247.1"/>
    </source>
</evidence>
<feature type="region of interest" description="Disordered" evidence="1">
    <location>
        <begin position="1"/>
        <end position="80"/>
    </location>
</feature>
<sequence length="114" mass="12606">VEVDTPTLGSHTCREGSDTKQREDRAGNQSWTDKGSPEDDTGRLRMCGEGTDAKHRGDEAGNRRWTDKGTPVDTTGPACWSEGRSMILMRLEEPEGFGNKLLERLEGAIEIEDL</sequence>
<protein>
    <submittedName>
        <fullName evidence="2">Uncharacterized protein</fullName>
    </submittedName>
</protein>
<dbReference type="Proteomes" id="UP000887013">
    <property type="component" value="Unassembled WGS sequence"/>
</dbReference>
<comment type="caution">
    <text evidence="2">The sequence shown here is derived from an EMBL/GenBank/DDBJ whole genome shotgun (WGS) entry which is preliminary data.</text>
</comment>
<dbReference type="EMBL" id="BMAW01078753">
    <property type="protein sequence ID" value="GFU12247.1"/>
    <property type="molecule type" value="Genomic_DNA"/>
</dbReference>
<evidence type="ECO:0000256" key="1">
    <source>
        <dbReference type="SAM" id="MobiDB-lite"/>
    </source>
</evidence>
<gene>
    <name evidence="2" type="ORF">NPIL_360861</name>
</gene>
<accession>A0A8X6QCU2</accession>
<feature type="compositionally biased region" description="Basic and acidic residues" evidence="1">
    <location>
        <begin position="51"/>
        <end position="67"/>
    </location>
</feature>
<keyword evidence="3" id="KW-1185">Reference proteome</keyword>
<dbReference type="AlphaFoldDB" id="A0A8X6QCU2"/>
<feature type="compositionally biased region" description="Basic and acidic residues" evidence="1">
    <location>
        <begin position="12"/>
        <end position="26"/>
    </location>
</feature>
<evidence type="ECO:0000313" key="3">
    <source>
        <dbReference type="Proteomes" id="UP000887013"/>
    </source>
</evidence>
<organism evidence="2 3">
    <name type="scientific">Nephila pilipes</name>
    <name type="common">Giant wood spider</name>
    <name type="synonym">Nephila maculata</name>
    <dbReference type="NCBI Taxonomy" id="299642"/>
    <lineage>
        <taxon>Eukaryota</taxon>
        <taxon>Metazoa</taxon>
        <taxon>Ecdysozoa</taxon>
        <taxon>Arthropoda</taxon>
        <taxon>Chelicerata</taxon>
        <taxon>Arachnida</taxon>
        <taxon>Araneae</taxon>
        <taxon>Araneomorphae</taxon>
        <taxon>Entelegynae</taxon>
        <taxon>Araneoidea</taxon>
        <taxon>Nephilidae</taxon>
        <taxon>Nephila</taxon>
    </lineage>
</organism>
<reference evidence="2" key="1">
    <citation type="submission" date="2020-08" db="EMBL/GenBank/DDBJ databases">
        <title>Multicomponent nature underlies the extraordinary mechanical properties of spider dragline silk.</title>
        <authorList>
            <person name="Kono N."/>
            <person name="Nakamura H."/>
            <person name="Mori M."/>
            <person name="Yoshida Y."/>
            <person name="Ohtoshi R."/>
            <person name="Malay A.D."/>
            <person name="Moran D.A.P."/>
            <person name="Tomita M."/>
            <person name="Numata K."/>
            <person name="Arakawa K."/>
        </authorList>
    </citation>
    <scope>NUCLEOTIDE SEQUENCE</scope>
</reference>
<name>A0A8X6QCU2_NEPPI</name>
<feature type="non-terminal residue" evidence="2">
    <location>
        <position position="114"/>
    </location>
</feature>
<proteinExistence type="predicted"/>